<sequence>MLQLRRLKITVCGVSASQNRDPGSIEYGESDLPCLHQLEIPASLFTSACATTTLEALVLDGTFGVNRHITSVLSNCKNLTSLKLDTMGAAFPKTTVLTAGSIHLPHLRSLVIYAGNSLVGCSQPSQAARMKHILGWLAFPPSTSIHLLQYTEGDRERLDGCAWHALLLHLSRTRTVTPYDRMHISCDERYISARFSNAERGDVHVNTVLSLLKSHLECFEECCRVLPMSDVSVDLPHAFLFEYSRTGMPSLFNGLAHLRLLTRIEISPRTCGSSFVGLFLHSCATAPESARPGNITLVWKLLFRRCNRGVRRLAKMVRDMERHLTANRGHITCQRLELHGILQVRWNRSQKTKWSYYDDSLTEGHTNPELCKELLGDRVAGLAKMVGELAIL</sequence>
<gene>
    <name evidence="1" type="ORF">BD311DRAFT_277865</name>
</gene>
<reference evidence="1" key="1">
    <citation type="submission" date="2019-01" db="EMBL/GenBank/DDBJ databases">
        <title>Draft genome sequences of three monokaryotic isolates of the white-rot basidiomycete fungus Dichomitus squalens.</title>
        <authorList>
            <consortium name="DOE Joint Genome Institute"/>
            <person name="Lopez S.C."/>
            <person name="Andreopoulos B."/>
            <person name="Pangilinan J."/>
            <person name="Lipzen A."/>
            <person name="Riley R."/>
            <person name="Ahrendt S."/>
            <person name="Ng V."/>
            <person name="Barry K."/>
            <person name="Daum C."/>
            <person name="Grigoriev I.V."/>
            <person name="Hilden K.S."/>
            <person name="Makela M.R."/>
            <person name="de Vries R.P."/>
        </authorList>
    </citation>
    <scope>NUCLEOTIDE SEQUENCE [LARGE SCALE GENOMIC DNA]</scope>
    <source>
        <strain evidence="1">OM18370.1</strain>
    </source>
</reference>
<dbReference type="EMBL" id="ML143414">
    <property type="protein sequence ID" value="TBU29315.1"/>
    <property type="molecule type" value="Genomic_DNA"/>
</dbReference>
<organism evidence="1">
    <name type="scientific">Dichomitus squalens</name>
    <dbReference type="NCBI Taxonomy" id="114155"/>
    <lineage>
        <taxon>Eukaryota</taxon>
        <taxon>Fungi</taxon>
        <taxon>Dikarya</taxon>
        <taxon>Basidiomycota</taxon>
        <taxon>Agaricomycotina</taxon>
        <taxon>Agaricomycetes</taxon>
        <taxon>Polyporales</taxon>
        <taxon>Polyporaceae</taxon>
        <taxon>Dichomitus</taxon>
    </lineage>
</organism>
<proteinExistence type="predicted"/>
<accession>A0A4Q9MP75</accession>
<protein>
    <recommendedName>
        <fullName evidence="2">F-box domain-containing protein</fullName>
    </recommendedName>
</protein>
<dbReference type="SUPFAM" id="SSF52047">
    <property type="entry name" value="RNI-like"/>
    <property type="match status" value="1"/>
</dbReference>
<evidence type="ECO:0008006" key="2">
    <source>
        <dbReference type="Google" id="ProtNLM"/>
    </source>
</evidence>
<dbReference type="Proteomes" id="UP000292957">
    <property type="component" value="Unassembled WGS sequence"/>
</dbReference>
<name>A0A4Q9MP75_9APHY</name>
<dbReference type="AlphaFoldDB" id="A0A4Q9MP75"/>
<evidence type="ECO:0000313" key="1">
    <source>
        <dbReference type="EMBL" id="TBU29315.1"/>
    </source>
</evidence>